<feature type="transmembrane region" description="Helical" evidence="1">
    <location>
        <begin position="34"/>
        <end position="53"/>
    </location>
</feature>
<feature type="transmembrane region" description="Helical" evidence="1">
    <location>
        <begin position="79"/>
        <end position="99"/>
    </location>
</feature>
<organism evidence="2 3">
    <name type="scientific">Paenibacillus donghaensis</name>
    <dbReference type="NCBI Taxonomy" id="414771"/>
    <lineage>
        <taxon>Bacteria</taxon>
        <taxon>Bacillati</taxon>
        <taxon>Bacillota</taxon>
        <taxon>Bacilli</taxon>
        <taxon>Bacillales</taxon>
        <taxon>Paenibacillaceae</taxon>
        <taxon>Paenibacillus</taxon>
    </lineage>
</organism>
<keyword evidence="1" id="KW-1133">Transmembrane helix</keyword>
<dbReference type="AlphaFoldDB" id="A0A2Z2KP30"/>
<dbReference type="RefSeq" id="WP_087919424.1">
    <property type="nucleotide sequence ID" value="NZ_CP021780.1"/>
</dbReference>
<accession>A0A2Z2KP30</accession>
<gene>
    <name evidence="2" type="ORF">B9T62_34860</name>
</gene>
<keyword evidence="1" id="KW-0472">Membrane</keyword>
<dbReference type="EMBL" id="CP021780">
    <property type="protein sequence ID" value="ASA25460.1"/>
    <property type="molecule type" value="Genomic_DNA"/>
</dbReference>
<evidence type="ECO:0000313" key="3">
    <source>
        <dbReference type="Proteomes" id="UP000249890"/>
    </source>
</evidence>
<name>A0A2Z2KP30_9BACL</name>
<keyword evidence="3" id="KW-1185">Reference proteome</keyword>
<dbReference type="KEGG" id="pdh:B9T62_34860"/>
<evidence type="ECO:0000313" key="2">
    <source>
        <dbReference type="EMBL" id="ASA25460.1"/>
    </source>
</evidence>
<evidence type="ECO:0000256" key="1">
    <source>
        <dbReference type="SAM" id="Phobius"/>
    </source>
</evidence>
<reference evidence="2 3" key="1">
    <citation type="submission" date="2017-06" db="EMBL/GenBank/DDBJ databases">
        <title>Complete genome sequence of Paenibacillus donghaensis KCTC 13049T isolated from East Sea sediment, South Korea.</title>
        <authorList>
            <person name="Jung B.K."/>
            <person name="Hong S.-J."/>
            <person name="Shin J.-H."/>
        </authorList>
    </citation>
    <scope>NUCLEOTIDE SEQUENCE [LARGE SCALE GENOMIC DNA]</scope>
    <source>
        <strain evidence="2 3">KCTC 13049</strain>
    </source>
</reference>
<dbReference type="OrthoDB" id="2678098at2"/>
<proteinExistence type="predicted"/>
<protein>
    <submittedName>
        <fullName evidence="2">Uncharacterized protein</fullName>
    </submittedName>
</protein>
<sequence>MEIFPISYAIIEIIWKEVSRIKPPVPFIQSKRSFVLVLGLLALFIVLFIRYPGPDPWIDVWMRSIGLPLYSRPETESGLQYSGILAAVLLIFLFTNFTLAFSRHRFILFFVIIILIAQTPGWLTTGYQRLFASGVYALKLDPQQVRCSYAYLKDNYEGNCSLQMTNHSSQPVTVDAVLERPSYTRHPLSTRPITLSGLVLQPRTLNSFNATFTLPATGAEGDNGNINGFVITLSDGSNSRSWK</sequence>
<dbReference type="Proteomes" id="UP000249890">
    <property type="component" value="Chromosome"/>
</dbReference>
<feature type="transmembrane region" description="Helical" evidence="1">
    <location>
        <begin position="106"/>
        <end position="123"/>
    </location>
</feature>
<keyword evidence="1" id="KW-0812">Transmembrane</keyword>